<evidence type="ECO:0000313" key="3">
    <source>
        <dbReference type="EMBL" id="KAJ9555575.1"/>
    </source>
</evidence>
<keyword evidence="4" id="KW-1185">Reference proteome</keyword>
<feature type="domain" description="RIN4 pathogenic type III effector avirulence factor Avr cleavage site" evidence="2">
    <location>
        <begin position="148"/>
        <end position="180"/>
    </location>
</feature>
<organism evidence="3 4">
    <name type="scientific">Centaurea solstitialis</name>
    <name type="common">yellow star-thistle</name>
    <dbReference type="NCBI Taxonomy" id="347529"/>
    <lineage>
        <taxon>Eukaryota</taxon>
        <taxon>Viridiplantae</taxon>
        <taxon>Streptophyta</taxon>
        <taxon>Embryophyta</taxon>
        <taxon>Tracheophyta</taxon>
        <taxon>Spermatophyta</taxon>
        <taxon>Magnoliopsida</taxon>
        <taxon>eudicotyledons</taxon>
        <taxon>Gunneridae</taxon>
        <taxon>Pentapetalae</taxon>
        <taxon>asterids</taxon>
        <taxon>campanulids</taxon>
        <taxon>Asterales</taxon>
        <taxon>Asteraceae</taxon>
        <taxon>Carduoideae</taxon>
        <taxon>Cardueae</taxon>
        <taxon>Centaureinae</taxon>
        <taxon>Centaurea</taxon>
    </lineage>
</organism>
<dbReference type="PANTHER" id="PTHR33159">
    <property type="entry name" value="RPM1-INTERACTING PROTEIN 4 (RIN4) FAMILY PROTEIN"/>
    <property type="match status" value="1"/>
</dbReference>
<dbReference type="Proteomes" id="UP001172457">
    <property type="component" value="Chromosome 3"/>
</dbReference>
<dbReference type="Pfam" id="PF05627">
    <property type="entry name" value="AvrRpt-cleavage"/>
    <property type="match status" value="1"/>
</dbReference>
<dbReference type="PANTHER" id="PTHR33159:SF88">
    <property type="entry name" value="RIN4 PATHOGENIC TYPE III EFFECTOR AVIRULENCE FACTOR AVR CLEAVAGE SITE DOMAIN-CONTAINING PROTEIN"/>
    <property type="match status" value="1"/>
</dbReference>
<sequence length="214" mass="23684">MNLMGSLEFHNLRNSSFLSLSERIEFLPTNSIPFPYKVIFLPVPSNSIMRTKRPLKGFQAQEEAEVKNVSRPKAETQVSREGDLRKSLDSAIHSKKVATQPKAGTRSNTGSPMWERKISSEGNNNAAPSTPGRSRLRQVTLGDETPDDSTAVPVFGDWDDNDPASAEGYSHIFNKVREEKHGGGGKSPRITSDDSYFYSQRSEAKKVNGRLLSA</sequence>
<reference evidence="3" key="1">
    <citation type="submission" date="2023-03" db="EMBL/GenBank/DDBJ databases">
        <title>Chromosome-scale reference genome and RAD-based genetic map of yellow starthistle (Centaurea solstitialis) reveal putative structural variation and QTLs associated with invader traits.</title>
        <authorList>
            <person name="Reatini B."/>
            <person name="Cang F.A."/>
            <person name="Jiang Q."/>
            <person name="Mckibben M.T.W."/>
            <person name="Barker M.S."/>
            <person name="Rieseberg L.H."/>
            <person name="Dlugosch K.M."/>
        </authorList>
    </citation>
    <scope>NUCLEOTIDE SEQUENCE</scope>
    <source>
        <strain evidence="3">CAN-66</strain>
        <tissue evidence="3">Leaf</tissue>
    </source>
</reference>
<feature type="compositionally biased region" description="Polar residues" evidence="1">
    <location>
        <begin position="120"/>
        <end position="132"/>
    </location>
</feature>
<evidence type="ECO:0000313" key="4">
    <source>
        <dbReference type="Proteomes" id="UP001172457"/>
    </source>
</evidence>
<dbReference type="AlphaFoldDB" id="A0AA38WKE2"/>
<protein>
    <recommendedName>
        <fullName evidence="2">RIN4 pathogenic type III effector avirulence factor Avr cleavage site domain-containing protein</fullName>
    </recommendedName>
</protein>
<gene>
    <name evidence="3" type="ORF">OSB04_010189</name>
</gene>
<dbReference type="InterPro" id="IPR008700">
    <property type="entry name" value="TypeIII_avirulence_cleave"/>
</dbReference>
<feature type="compositionally biased region" description="Basic and acidic residues" evidence="1">
    <location>
        <begin position="64"/>
        <end position="88"/>
    </location>
</feature>
<name>A0AA38WKE2_9ASTR</name>
<dbReference type="EMBL" id="JARYMX010000003">
    <property type="protein sequence ID" value="KAJ9555575.1"/>
    <property type="molecule type" value="Genomic_DNA"/>
</dbReference>
<dbReference type="InterPro" id="IPR040387">
    <property type="entry name" value="RIN4/NOI4"/>
</dbReference>
<comment type="caution">
    <text evidence="3">The sequence shown here is derived from an EMBL/GenBank/DDBJ whole genome shotgun (WGS) entry which is preliminary data.</text>
</comment>
<feature type="region of interest" description="Disordered" evidence="1">
    <location>
        <begin position="57"/>
        <end position="163"/>
    </location>
</feature>
<proteinExistence type="predicted"/>
<accession>A0AA38WKE2</accession>
<evidence type="ECO:0000259" key="2">
    <source>
        <dbReference type="Pfam" id="PF05627"/>
    </source>
</evidence>
<feature type="region of interest" description="Disordered" evidence="1">
    <location>
        <begin position="176"/>
        <end position="195"/>
    </location>
</feature>
<dbReference type="GO" id="GO:0005886">
    <property type="term" value="C:plasma membrane"/>
    <property type="evidence" value="ECO:0007669"/>
    <property type="project" value="TreeGrafter"/>
</dbReference>
<evidence type="ECO:0000256" key="1">
    <source>
        <dbReference type="SAM" id="MobiDB-lite"/>
    </source>
</evidence>